<name>A0A2Y9BXY3_9RHOB</name>
<keyword evidence="1" id="KW-1133">Transmembrane helix</keyword>
<keyword evidence="1" id="KW-0472">Membrane</keyword>
<dbReference type="RefSeq" id="WP_109563577.1">
    <property type="nucleotide sequence ID" value="NZ_QGDJ01000002.1"/>
</dbReference>
<evidence type="ECO:0000313" key="5">
    <source>
        <dbReference type="Proteomes" id="UP000251571"/>
    </source>
</evidence>
<dbReference type="EMBL" id="QGDJ01000002">
    <property type="protein sequence ID" value="PWJ21252.1"/>
    <property type="molecule type" value="Genomic_DNA"/>
</dbReference>
<feature type="transmembrane region" description="Helical" evidence="1">
    <location>
        <begin position="46"/>
        <end position="63"/>
    </location>
</feature>
<accession>A0A2Y9BXY3</accession>
<reference evidence="2 4" key="2">
    <citation type="submission" date="2018-03" db="EMBL/GenBank/DDBJ databases">
        <title>Genomic Encyclopedia of Archaeal and Bacterial Type Strains, Phase II (KMG-II): from individual species to whole genera.</title>
        <authorList>
            <person name="Goeker M."/>
        </authorList>
    </citation>
    <scope>NUCLEOTIDE SEQUENCE [LARGE SCALE GENOMIC DNA]</scope>
    <source>
        <strain evidence="2 4">DSM 25227</strain>
    </source>
</reference>
<sequence>MTDTANIRYRPDGSIDTQFYLAKGRHHRSEAAHTMARQATRKSSKIIAVLAVLGLASFFGGGQV</sequence>
<keyword evidence="1" id="KW-0812">Transmembrane</keyword>
<evidence type="ECO:0000313" key="3">
    <source>
        <dbReference type="EMBL" id="SSA41662.1"/>
    </source>
</evidence>
<proteinExistence type="predicted"/>
<evidence type="ECO:0000313" key="2">
    <source>
        <dbReference type="EMBL" id="PWJ21252.1"/>
    </source>
</evidence>
<dbReference type="AlphaFoldDB" id="A0A2Y9BXY3"/>
<keyword evidence="4" id="KW-1185">Reference proteome</keyword>
<evidence type="ECO:0000256" key="1">
    <source>
        <dbReference type="SAM" id="Phobius"/>
    </source>
</evidence>
<evidence type="ECO:0000313" key="4">
    <source>
        <dbReference type="Proteomes" id="UP000245839"/>
    </source>
</evidence>
<protein>
    <submittedName>
        <fullName evidence="3">Uncharacterized protein</fullName>
    </submittedName>
</protein>
<dbReference type="OrthoDB" id="7872703at2"/>
<gene>
    <name evidence="2" type="ORF">BCF38_102502</name>
    <name evidence="3" type="ORF">SAMN05421539_102502</name>
</gene>
<organism evidence="3 5">
    <name type="scientific">Jannaschia seohaensis</name>
    <dbReference type="NCBI Taxonomy" id="475081"/>
    <lineage>
        <taxon>Bacteria</taxon>
        <taxon>Pseudomonadati</taxon>
        <taxon>Pseudomonadota</taxon>
        <taxon>Alphaproteobacteria</taxon>
        <taxon>Rhodobacterales</taxon>
        <taxon>Roseobacteraceae</taxon>
        <taxon>Jannaschia</taxon>
    </lineage>
</organism>
<dbReference type="Proteomes" id="UP000251571">
    <property type="component" value="Unassembled WGS sequence"/>
</dbReference>
<dbReference type="EMBL" id="UETC01000002">
    <property type="protein sequence ID" value="SSA41662.1"/>
    <property type="molecule type" value="Genomic_DNA"/>
</dbReference>
<reference evidence="3 5" key="1">
    <citation type="submission" date="2016-10" db="EMBL/GenBank/DDBJ databases">
        <authorList>
            <person name="Cai Z."/>
        </authorList>
    </citation>
    <scope>NUCLEOTIDE SEQUENCE [LARGE SCALE GENOMIC DNA]</scope>
    <source>
        <strain evidence="3 5">DSM 25227</strain>
    </source>
</reference>
<dbReference type="Proteomes" id="UP000245839">
    <property type="component" value="Unassembled WGS sequence"/>
</dbReference>